<feature type="transmembrane region" description="Helical" evidence="2">
    <location>
        <begin position="500"/>
        <end position="520"/>
    </location>
</feature>
<keyword evidence="2" id="KW-0812">Transmembrane</keyword>
<comment type="caution">
    <text evidence="3">The sequence shown here is derived from an EMBL/GenBank/DDBJ whole genome shotgun (WGS) entry which is preliminary data.</text>
</comment>
<evidence type="ECO:0000313" key="4">
    <source>
        <dbReference type="Proteomes" id="UP001270362"/>
    </source>
</evidence>
<reference evidence="3" key="1">
    <citation type="journal article" date="2023" name="Mol. Phylogenet. Evol.">
        <title>Genome-scale phylogeny and comparative genomics of the fungal order Sordariales.</title>
        <authorList>
            <person name="Hensen N."/>
            <person name="Bonometti L."/>
            <person name="Westerberg I."/>
            <person name="Brannstrom I.O."/>
            <person name="Guillou S."/>
            <person name="Cros-Aarteil S."/>
            <person name="Calhoun S."/>
            <person name="Haridas S."/>
            <person name="Kuo A."/>
            <person name="Mondo S."/>
            <person name="Pangilinan J."/>
            <person name="Riley R."/>
            <person name="LaButti K."/>
            <person name="Andreopoulos B."/>
            <person name="Lipzen A."/>
            <person name="Chen C."/>
            <person name="Yan M."/>
            <person name="Daum C."/>
            <person name="Ng V."/>
            <person name="Clum A."/>
            <person name="Steindorff A."/>
            <person name="Ohm R.A."/>
            <person name="Martin F."/>
            <person name="Silar P."/>
            <person name="Natvig D.O."/>
            <person name="Lalanne C."/>
            <person name="Gautier V."/>
            <person name="Ament-Velasquez S.L."/>
            <person name="Kruys A."/>
            <person name="Hutchinson M.I."/>
            <person name="Powell A.J."/>
            <person name="Barry K."/>
            <person name="Miller A.N."/>
            <person name="Grigoriev I.V."/>
            <person name="Debuchy R."/>
            <person name="Gladieux P."/>
            <person name="Hiltunen Thoren M."/>
            <person name="Johannesson H."/>
        </authorList>
    </citation>
    <scope>NUCLEOTIDE SEQUENCE</scope>
    <source>
        <strain evidence="3">CBS 314.62</strain>
    </source>
</reference>
<dbReference type="Proteomes" id="UP001270362">
    <property type="component" value="Unassembled WGS sequence"/>
</dbReference>
<evidence type="ECO:0000256" key="2">
    <source>
        <dbReference type="SAM" id="Phobius"/>
    </source>
</evidence>
<feature type="region of interest" description="Disordered" evidence="1">
    <location>
        <begin position="56"/>
        <end position="88"/>
    </location>
</feature>
<protein>
    <submittedName>
        <fullName evidence="3">Uncharacterized protein</fullName>
    </submittedName>
</protein>
<dbReference type="AlphaFoldDB" id="A0AAE0X3V0"/>
<evidence type="ECO:0000313" key="3">
    <source>
        <dbReference type="EMBL" id="KAK3684196.1"/>
    </source>
</evidence>
<name>A0AAE0X3V0_9PEZI</name>
<keyword evidence="2" id="KW-1133">Transmembrane helix</keyword>
<dbReference type="EMBL" id="JAULSO010000004">
    <property type="protein sequence ID" value="KAK3684196.1"/>
    <property type="molecule type" value="Genomic_DNA"/>
</dbReference>
<feature type="region of interest" description="Disordered" evidence="1">
    <location>
        <begin position="1"/>
        <end position="21"/>
    </location>
</feature>
<reference evidence="3" key="2">
    <citation type="submission" date="2023-06" db="EMBL/GenBank/DDBJ databases">
        <authorList>
            <consortium name="Lawrence Berkeley National Laboratory"/>
            <person name="Haridas S."/>
            <person name="Hensen N."/>
            <person name="Bonometti L."/>
            <person name="Westerberg I."/>
            <person name="Brannstrom I.O."/>
            <person name="Guillou S."/>
            <person name="Cros-Aarteil S."/>
            <person name="Calhoun S."/>
            <person name="Kuo A."/>
            <person name="Mondo S."/>
            <person name="Pangilinan J."/>
            <person name="Riley R."/>
            <person name="Labutti K."/>
            <person name="Andreopoulos B."/>
            <person name="Lipzen A."/>
            <person name="Chen C."/>
            <person name="Yanf M."/>
            <person name="Daum C."/>
            <person name="Ng V."/>
            <person name="Clum A."/>
            <person name="Steindorff A."/>
            <person name="Ohm R."/>
            <person name="Martin F."/>
            <person name="Silar P."/>
            <person name="Natvig D."/>
            <person name="Lalanne C."/>
            <person name="Gautier V."/>
            <person name="Ament-Velasquez S.L."/>
            <person name="Kruys A."/>
            <person name="Hutchinson M.I."/>
            <person name="Powell A.J."/>
            <person name="Barry K."/>
            <person name="Miller A.N."/>
            <person name="Grigoriev I.V."/>
            <person name="Debuchy R."/>
            <person name="Gladieux P."/>
            <person name="Thoren M.H."/>
            <person name="Johannesson H."/>
        </authorList>
    </citation>
    <scope>NUCLEOTIDE SEQUENCE</scope>
    <source>
        <strain evidence="3">CBS 314.62</strain>
    </source>
</reference>
<accession>A0AAE0X3V0</accession>
<proteinExistence type="predicted"/>
<organism evidence="3 4">
    <name type="scientific">Podospora appendiculata</name>
    <dbReference type="NCBI Taxonomy" id="314037"/>
    <lineage>
        <taxon>Eukaryota</taxon>
        <taxon>Fungi</taxon>
        <taxon>Dikarya</taxon>
        <taxon>Ascomycota</taxon>
        <taxon>Pezizomycotina</taxon>
        <taxon>Sordariomycetes</taxon>
        <taxon>Sordariomycetidae</taxon>
        <taxon>Sordariales</taxon>
        <taxon>Podosporaceae</taxon>
        <taxon>Podospora</taxon>
    </lineage>
</organism>
<gene>
    <name evidence="3" type="ORF">B0T22DRAFT_539107</name>
</gene>
<sequence length="521" mass="58053">MTMPDHHSAEPAQLYGPSEPMKLTPVVRTETMSSGTTTAACHLNNKHRAMSYALSETETLGRTQSEDQLNSNNNNPLPLPVKSEPKGPAHPSYATGLEICLLAEPDEMQSLLAMKNFRTESRVDVLQILDGKQAYFSCQNDKQVEMLVKEAAQSDVNYPKLMVVCIKLEDVKDAIYGYQASISRHTLDFVFQQFGVHAGFLADILGRPNYWSPVARSKGDAEKLGDVEFFCQHPRWSQYTRYDRGKEAAHVGHVAPCSVYMHHSRAKNLTLYLIVASENGGWFQSLLPRIGIVDGELRAAPETVGSFAASPFMIHTIMSSIAFQQSKGYVASVKNRLMEQVLIDAVTKIRQVNDYSEGKAGKHTTRRRRPGEIRNDKETRLMLEDITKNLHLVSQTADSGIASAHQSIKISDKMVAVHAAFASSFHAGPGHHDRPPAAVTETHSAMEYIRDSFYSQKDWLGTYKQRKDTAMNFVFNMVTQQDSSTNVDISYKMSKDSSSMNAITILTMIFLPGTFVAYLIS</sequence>
<evidence type="ECO:0000256" key="1">
    <source>
        <dbReference type="SAM" id="MobiDB-lite"/>
    </source>
</evidence>
<keyword evidence="4" id="KW-1185">Reference proteome</keyword>
<feature type="compositionally biased region" description="Polar residues" evidence="1">
    <location>
        <begin position="56"/>
        <end position="68"/>
    </location>
</feature>
<keyword evidence="2" id="KW-0472">Membrane</keyword>